<organism evidence="2 3">
    <name type="scientific">Adineta steineri</name>
    <dbReference type="NCBI Taxonomy" id="433720"/>
    <lineage>
        <taxon>Eukaryota</taxon>
        <taxon>Metazoa</taxon>
        <taxon>Spiralia</taxon>
        <taxon>Gnathifera</taxon>
        <taxon>Rotifera</taxon>
        <taxon>Eurotatoria</taxon>
        <taxon>Bdelloidea</taxon>
        <taxon>Adinetida</taxon>
        <taxon>Adinetidae</taxon>
        <taxon>Adineta</taxon>
    </lineage>
</organism>
<sequence length="112" mass="13290">MNKRLQVLEKTFEIFKRRDILEERNNLINLNNSSIQSPPKSDPEFVLGVDISKFNFVFDEFTRFVRQIFRQAGYASDLNKVLENEQIVLNIQQAMKKRNQRLQKNSELLLDS</sequence>
<name>A0A816D5J5_9BILA</name>
<reference evidence="2" key="1">
    <citation type="submission" date="2021-02" db="EMBL/GenBank/DDBJ databases">
        <authorList>
            <person name="Nowell W R."/>
        </authorList>
    </citation>
    <scope>NUCLEOTIDE SEQUENCE</scope>
</reference>
<dbReference type="AlphaFoldDB" id="A0A816D5J5"/>
<dbReference type="Proteomes" id="UP000663877">
    <property type="component" value="Unassembled WGS sequence"/>
</dbReference>
<evidence type="ECO:0000313" key="3">
    <source>
        <dbReference type="Proteomes" id="UP000663832"/>
    </source>
</evidence>
<accession>A0A816D5J5</accession>
<dbReference type="Proteomes" id="UP000663832">
    <property type="component" value="Unassembled WGS sequence"/>
</dbReference>
<evidence type="ECO:0000313" key="2">
    <source>
        <dbReference type="EMBL" id="CAF1630567.1"/>
    </source>
</evidence>
<proteinExistence type="predicted"/>
<protein>
    <submittedName>
        <fullName evidence="2">Uncharacterized protein</fullName>
    </submittedName>
</protein>
<dbReference type="EMBL" id="CAJNOI010001983">
    <property type="protein sequence ID" value="CAF1451101.1"/>
    <property type="molecule type" value="Genomic_DNA"/>
</dbReference>
<dbReference type="EMBL" id="CAJNOM010002308">
    <property type="protein sequence ID" value="CAF1630567.1"/>
    <property type="molecule type" value="Genomic_DNA"/>
</dbReference>
<keyword evidence="3" id="KW-1185">Reference proteome</keyword>
<evidence type="ECO:0000313" key="1">
    <source>
        <dbReference type="EMBL" id="CAF1451101.1"/>
    </source>
</evidence>
<dbReference type="OrthoDB" id="10060950at2759"/>
<comment type="caution">
    <text evidence="2">The sequence shown here is derived from an EMBL/GenBank/DDBJ whole genome shotgun (WGS) entry which is preliminary data.</text>
</comment>
<gene>
    <name evidence="1" type="ORF">BJG266_LOCUS40437</name>
    <name evidence="2" type="ORF">QVE165_LOCUS57309</name>
</gene>